<dbReference type="STRING" id="658196.A0A397TEU4"/>
<sequence length="246" mass="29532">MENEFEFFIKLIEGTSSTSIMIIEDNENDNENIENETENDSDNEMQIQTEQQQQHQEEQQQQQQNNQDQDQQDQQQQQQQQVINNGLLLKQIHIEIDSLVPKSEHIKSYYQTLIRYCPNLEVVTIWYLDEYKNDFESLIKSCQNLKEITLLFADNLLGNNDIDDVITVSFIFNTLLNYVGDNFTVLNLGEGWKINVEILFEFLQRWKDRKPLFIWYHMEIDIFDDHLRVFENFKNLGVLKGWKRYF</sequence>
<proteinExistence type="predicted"/>
<accession>A0A397TEU4</accession>
<dbReference type="OrthoDB" id="2396042at2759"/>
<feature type="compositionally biased region" description="Acidic residues" evidence="1">
    <location>
        <begin position="28"/>
        <end position="43"/>
    </location>
</feature>
<feature type="compositionally biased region" description="Low complexity" evidence="1">
    <location>
        <begin position="44"/>
        <end position="78"/>
    </location>
</feature>
<dbReference type="Proteomes" id="UP000265703">
    <property type="component" value="Unassembled WGS sequence"/>
</dbReference>
<dbReference type="AlphaFoldDB" id="A0A397TEU4"/>
<keyword evidence="3" id="KW-1185">Reference proteome</keyword>
<evidence type="ECO:0000256" key="1">
    <source>
        <dbReference type="SAM" id="MobiDB-lite"/>
    </source>
</evidence>
<comment type="caution">
    <text evidence="2">The sequence shown here is derived from an EMBL/GenBank/DDBJ whole genome shotgun (WGS) entry which is preliminary data.</text>
</comment>
<protein>
    <submittedName>
        <fullName evidence="2">Uncharacterized protein</fullName>
    </submittedName>
</protein>
<feature type="region of interest" description="Disordered" evidence="1">
    <location>
        <begin position="28"/>
        <end position="78"/>
    </location>
</feature>
<organism evidence="2 3">
    <name type="scientific">Glomus cerebriforme</name>
    <dbReference type="NCBI Taxonomy" id="658196"/>
    <lineage>
        <taxon>Eukaryota</taxon>
        <taxon>Fungi</taxon>
        <taxon>Fungi incertae sedis</taxon>
        <taxon>Mucoromycota</taxon>
        <taxon>Glomeromycotina</taxon>
        <taxon>Glomeromycetes</taxon>
        <taxon>Glomerales</taxon>
        <taxon>Glomeraceae</taxon>
        <taxon>Glomus</taxon>
    </lineage>
</organism>
<name>A0A397TEU4_9GLOM</name>
<gene>
    <name evidence="2" type="ORF">C1645_754218</name>
</gene>
<evidence type="ECO:0000313" key="3">
    <source>
        <dbReference type="Proteomes" id="UP000265703"/>
    </source>
</evidence>
<dbReference type="EMBL" id="QKYT01000039">
    <property type="protein sequence ID" value="RIA96763.1"/>
    <property type="molecule type" value="Genomic_DNA"/>
</dbReference>
<reference evidence="2 3" key="1">
    <citation type="submission" date="2018-06" db="EMBL/GenBank/DDBJ databases">
        <title>Comparative genomics reveals the genomic features of Rhizophagus irregularis, R. cerebriforme, R. diaphanum and Gigaspora rosea, and their symbiotic lifestyle signature.</title>
        <authorList>
            <person name="Morin E."/>
            <person name="San Clemente H."/>
            <person name="Chen E.C.H."/>
            <person name="De La Providencia I."/>
            <person name="Hainaut M."/>
            <person name="Kuo A."/>
            <person name="Kohler A."/>
            <person name="Murat C."/>
            <person name="Tang N."/>
            <person name="Roy S."/>
            <person name="Loubradou J."/>
            <person name="Henrissat B."/>
            <person name="Grigoriev I.V."/>
            <person name="Corradi N."/>
            <person name="Roux C."/>
            <person name="Martin F.M."/>
        </authorList>
    </citation>
    <scope>NUCLEOTIDE SEQUENCE [LARGE SCALE GENOMIC DNA]</scope>
    <source>
        <strain evidence="2 3">DAOM 227022</strain>
    </source>
</reference>
<evidence type="ECO:0000313" key="2">
    <source>
        <dbReference type="EMBL" id="RIA96763.1"/>
    </source>
</evidence>